<accession>A0A7D3XH59</accession>
<keyword evidence="2" id="KW-1185">Reference proteome</keyword>
<dbReference type="EMBL" id="CP048104">
    <property type="protein sequence ID" value="QKG83344.1"/>
    <property type="molecule type" value="Genomic_DNA"/>
</dbReference>
<evidence type="ECO:0000313" key="2">
    <source>
        <dbReference type="Proteomes" id="UP000503088"/>
    </source>
</evidence>
<protein>
    <submittedName>
        <fullName evidence="1">Uncharacterized protein</fullName>
    </submittedName>
</protein>
<dbReference type="RefSeq" id="WP_173219918.1">
    <property type="nucleotide sequence ID" value="NZ_CP048104.1"/>
</dbReference>
<reference evidence="1 2" key="1">
    <citation type="submission" date="2020-01" db="EMBL/GenBank/DDBJ databases">
        <authorList>
            <person name="Gulvik C.A."/>
            <person name="Batra D.G."/>
        </authorList>
    </citation>
    <scope>NUCLEOTIDE SEQUENCE [LARGE SCALE GENOMIC DNA]</scope>
    <source>
        <strain evidence="1 2">W9323</strain>
    </source>
</reference>
<gene>
    <name evidence="1" type="ORF">GXN76_01905</name>
</gene>
<proteinExistence type="predicted"/>
<evidence type="ECO:0000313" key="1">
    <source>
        <dbReference type="EMBL" id="QKG83344.1"/>
    </source>
</evidence>
<dbReference type="Proteomes" id="UP000503088">
    <property type="component" value="Chromosome"/>
</dbReference>
<name>A0A7D3XH59_9BACL</name>
<sequence length="128" mass="14731">MKERYVPQVREAAIPEDGAWAELSNENVLILFIPEWKEILRHSTKGYQYVWMYDRQGDAYIFCFRLQAGAEKAVAFAKEHGGLLLQDGRAYDSFSILVTSKPLEQAEEDTPMLLLQDVSLKRHPKAGW</sequence>
<dbReference type="AlphaFoldDB" id="A0A7D3XH59"/>
<dbReference type="KEGG" id="kpul:GXN76_01905"/>
<organism evidence="1 2">
    <name type="scientific">Kroppenstedtia pulmonis</name>
    <dbReference type="NCBI Taxonomy" id="1380685"/>
    <lineage>
        <taxon>Bacteria</taxon>
        <taxon>Bacillati</taxon>
        <taxon>Bacillota</taxon>
        <taxon>Bacilli</taxon>
        <taxon>Bacillales</taxon>
        <taxon>Thermoactinomycetaceae</taxon>
        <taxon>Kroppenstedtia</taxon>
    </lineage>
</organism>